<keyword evidence="2" id="KW-0443">Lipid metabolism</keyword>
<accession>A0A6A6H4S7</accession>
<feature type="compositionally biased region" description="Basic and acidic residues" evidence="3">
    <location>
        <begin position="334"/>
        <end position="351"/>
    </location>
</feature>
<dbReference type="GO" id="GO:0016042">
    <property type="term" value="P:lipid catabolic process"/>
    <property type="evidence" value="ECO:0007669"/>
    <property type="project" value="UniProtKB-KW"/>
</dbReference>
<feature type="compositionally biased region" description="Low complexity" evidence="3">
    <location>
        <begin position="879"/>
        <end position="920"/>
    </location>
</feature>
<dbReference type="PANTHER" id="PTHR12482">
    <property type="entry name" value="LIPASE ROG1-RELATED-RELATED"/>
    <property type="match status" value="1"/>
</dbReference>
<dbReference type="Gene3D" id="3.40.50.1820">
    <property type="entry name" value="alpha/beta hydrolase"/>
    <property type="match status" value="1"/>
</dbReference>
<feature type="compositionally biased region" description="Basic and acidic residues" evidence="3">
    <location>
        <begin position="998"/>
        <end position="1009"/>
    </location>
</feature>
<dbReference type="GO" id="GO:0047372">
    <property type="term" value="F:monoacylglycerol lipase activity"/>
    <property type="evidence" value="ECO:0007669"/>
    <property type="project" value="TreeGrafter"/>
</dbReference>
<dbReference type="SUPFAM" id="SSF53474">
    <property type="entry name" value="alpha/beta-Hydrolases"/>
    <property type="match status" value="1"/>
</dbReference>
<keyword evidence="2" id="KW-0442">Lipid degradation</keyword>
<feature type="compositionally biased region" description="Polar residues" evidence="3">
    <location>
        <begin position="1154"/>
        <end position="1164"/>
    </location>
</feature>
<sequence>MLLGPRTFELAQIPDKGADRPVLAFFEKTSSWHETQKALRHAREMLLIHQSGSVKVGEVVRYTVTYTPLADRILPTPQHLHVKIKNTSAIPLRAAYLHGPYTLHVSTCPSVFDPNHKLEEPEKYGIPEFEPMLKAGSNWQARLTIPGDIRETGSEPDRLWNSEGEHGSVTWIIEIASQILFSASASVDFELLVGRDERSLELGFAAVAGYGHAAPAKIQDHQEGTGAHRHPVQTKGVYSKAVKLLVEDTTSLWNKPPLPKWDSNDYGKLIEPPAAANMSGLPAKRRLSKTQSSATEIQAKQKKFHLVVLTHGLHSNVSADMLYLKESIDATARKAREEASARRRSENEKSGHPGTGGDGDQDSRLDDADDEEVLVRGFTGNVTRTERGIQYLGKRLAKHILTMTYPDQSFLPAKKSMTRSFSNTFSSGSSKDGASGPASHSGSSIHKSDRKLDPLPYKFTSISFIGHSLGGIVQLYAIAYIHKHSPQFFDNIKPINFIAMASPMLGLSNENPMYVKFALDFGLVGRTGQDLGLTWRPTTITRSGWSAVVGGFGSTAPNKPKQEDPGSKPLLRILPTGPAHQILLRFRNRTLYSNVVNDGIVPLRTSCLLFLDWRGLDKAEKARRENGLIGTMASWGWREITGENSSSPNPSKAALTTESDNWDSEDAEMLAKHPDSSAVPQPPDGAANADDEEQTSSDPKSHQFLSEQQAAKQQTREDMSSASTQDTNPFSSLWNFLRPNPKSSSRTKPPKAKTQRVYSRSQTLRSSDFGSDTSITSPASDSTATTPPVNGSLTSDAQPLGQNQKRPIATRGDSLLETPQRANPPPKTSLFEAAGDILNPPIPPTSWLIDPSKRPRTIFHDRVYHPEDIPPPPPKKSKPLSFSSADSTPLSTLSSSSPRLGGSSSEPNNHSSHSPSLHSPDPALGNTDATTNTGGMRVEEKIARAYHRDLSWRKVLVRLEPDAHNNMIVRRRFANAYGWPVIKHLCDTHFADTYAAATRDEQEPSRDRAAAGLGVREVESGREVSGQESKGAPQEGEEGDGKVEGEMRESRDELTALRGSVARDGEGEAGRGLMPRALRREDSVASSAWDEIYFEGSSDEEEEEDAQDGRTAFQRFLSKPLQKEKEPRRHSVQPTAPAVGAGGSAGKKLESRLRQSQASDTAEQAQVADEISASSPPLMEGHRGLIATPTSPRSPTKQKRPETSGSSRSKESTPKTPGGTAEVGLTGRMSLEEQMGSVRPQRGHGRTRSGSLGVAEQVARMTMRETEP</sequence>
<feature type="region of interest" description="Disordered" evidence="3">
    <location>
        <begin position="997"/>
        <end position="1268"/>
    </location>
</feature>
<feature type="domain" description="DUF676" evidence="4">
    <location>
        <begin position="301"/>
        <end position="345"/>
    </location>
</feature>
<feature type="compositionally biased region" description="Polar residues" evidence="3">
    <location>
        <begin position="703"/>
        <end position="713"/>
    </location>
</feature>
<protein>
    <submittedName>
        <fullName evidence="5">DUF676-domain-containing protein</fullName>
    </submittedName>
</protein>
<evidence type="ECO:0000256" key="2">
    <source>
        <dbReference type="ARBA" id="ARBA00022963"/>
    </source>
</evidence>
<dbReference type="AlphaFoldDB" id="A0A6A6H4S7"/>
<evidence type="ECO:0000313" key="5">
    <source>
        <dbReference type="EMBL" id="KAF2232523.1"/>
    </source>
</evidence>
<feature type="compositionally biased region" description="Low complexity" evidence="3">
    <location>
        <begin position="421"/>
        <end position="444"/>
    </location>
</feature>
<feature type="region of interest" description="Disordered" evidence="3">
    <location>
        <begin position="640"/>
        <end position="936"/>
    </location>
</feature>
<proteinExistence type="inferred from homology"/>
<feature type="domain" description="DUF676" evidence="4">
    <location>
        <begin position="460"/>
        <end position="605"/>
    </location>
</feature>
<evidence type="ECO:0000256" key="3">
    <source>
        <dbReference type="SAM" id="MobiDB-lite"/>
    </source>
</evidence>
<feature type="region of interest" description="Disordered" evidence="3">
    <location>
        <begin position="334"/>
        <end position="366"/>
    </location>
</feature>
<feature type="compositionally biased region" description="Polar residues" evidence="3">
    <location>
        <begin position="720"/>
        <end position="734"/>
    </location>
</feature>
<dbReference type="PANTHER" id="PTHR12482:SF62">
    <property type="entry name" value="LIPASE ROG1-RELATED"/>
    <property type="match status" value="1"/>
</dbReference>
<feature type="compositionally biased region" description="Basic and acidic residues" evidence="3">
    <location>
        <begin position="1039"/>
        <end position="1069"/>
    </location>
</feature>
<dbReference type="OrthoDB" id="5368485at2759"/>
<feature type="compositionally biased region" description="Polar residues" evidence="3">
    <location>
        <begin position="642"/>
        <end position="659"/>
    </location>
</feature>
<dbReference type="Proteomes" id="UP000800092">
    <property type="component" value="Unassembled WGS sequence"/>
</dbReference>
<dbReference type="InterPro" id="IPR029058">
    <property type="entry name" value="AB_hydrolase_fold"/>
</dbReference>
<feature type="region of interest" description="Disordered" evidence="3">
    <location>
        <begin position="421"/>
        <end position="448"/>
    </location>
</feature>
<dbReference type="Pfam" id="PF05057">
    <property type="entry name" value="DUF676"/>
    <property type="match status" value="2"/>
</dbReference>
<dbReference type="EMBL" id="ML991815">
    <property type="protein sequence ID" value="KAF2232523.1"/>
    <property type="molecule type" value="Genomic_DNA"/>
</dbReference>
<evidence type="ECO:0000259" key="4">
    <source>
        <dbReference type="Pfam" id="PF05057"/>
    </source>
</evidence>
<feature type="compositionally biased region" description="Polar residues" evidence="3">
    <location>
        <begin position="789"/>
        <end position="805"/>
    </location>
</feature>
<organism evidence="5 6">
    <name type="scientific">Viridothelium virens</name>
    <name type="common">Speckled blister lichen</name>
    <name type="synonym">Trypethelium virens</name>
    <dbReference type="NCBI Taxonomy" id="1048519"/>
    <lineage>
        <taxon>Eukaryota</taxon>
        <taxon>Fungi</taxon>
        <taxon>Dikarya</taxon>
        <taxon>Ascomycota</taxon>
        <taxon>Pezizomycotina</taxon>
        <taxon>Dothideomycetes</taxon>
        <taxon>Dothideomycetes incertae sedis</taxon>
        <taxon>Trypetheliales</taxon>
        <taxon>Trypetheliaceae</taxon>
        <taxon>Viridothelium</taxon>
    </lineage>
</organism>
<reference evidence="5" key="1">
    <citation type="journal article" date="2020" name="Stud. Mycol.">
        <title>101 Dothideomycetes genomes: a test case for predicting lifestyles and emergence of pathogens.</title>
        <authorList>
            <person name="Haridas S."/>
            <person name="Albert R."/>
            <person name="Binder M."/>
            <person name="Bloem J."/>
            <person name="Labutti K."/>
            <person name="Salamov A."/>
            <person name="Andreopoulos B."/>
            <person name="Baker S."/>
            <person name="Barry K."/>
            <person name="Bills G."/>
            <person name="Bluhm B."/>
            <person name="Cannon C."/>
            <person name="Castanera R."/>
            <person name="Culley D."/>
            <person name="Daum C."/>
            <person name="Ezra D."/>
            <person name="Gonzalez J."/>
            <person name="Henrissat B."/>
            <person name="Kuo A."/>
            <person name="Liang C."/>
            <person name="Lipzen A."/>
            <person name="Lutzoni F."/>
            <person name="Magnuson J."/>
            <person name="Mondo S."/>
            <person name="Nolan M."/>
            <person name="Ohm R."/>
            <person name="Pangilinan J."/>
            <person name="Park H.-J."/>
            <person name="Ramirez L."/>
            <person name="Alfaro M."/>
            <person name="Sun H."/>
            <person name="Tritt A."/>
            <person name="Yoshinaga Y."/>
            <person name="Zwiers L.-H."/>
            <person name="Turgeon B."/>
            <person name="Goodwin S."/>
            <person name="Spatafora J."/>
            <person name="Crous P."/>
            <person name="Grigoriev I."/>
        </authorList>
    </citation>
    <scope>NUCLEOTIDE SEQUENCE</scope>
    <source>
        <strain evidence="5">Tuck. ex Michener</strain>
    </source>
</reference>
<evidence type="ECO:0000256" key="1">
    <source>
        <dbReference type="ARBA" id="ARBA00007920"/>
    </source>
</evidence>
<dbReference type="InterPro" id="IPR044294">
    <property type="entry name" value="Lipase-like"/>
</dbReference>
<feature type="compositionally biased region" description="Basic and acidic residues" evidence="3">
    <location>
        <begin position="858"/>
        <end position="868"/>
    </location>
</feature>
<keyword evidence="6" id="KW-1185">Reference proteome</keyword>
<name>A0A6A6H4S7_VIRVR</name>
<feature type="compositionally biased region" description="Polar residues" evidence="3">
    <location>
        <begin position="756"/>
        <end position="770"/>
    </location>
</feature>
<gene>
    <name evidence="5" type="ORF">EV356DRAFT_534627</name>
</gene>
<feature type="compositionally biased region" description="Low complexity" evidence="3">
    <location>
        <begin position="771"/>
        <end position="788"/>
    </location>
</feature>
<comment type="similarity">
    <text evidence="1">Belongs to the putative lipase ROG1 family.</text>
</comment>
<feature type="compositionally biased region" description="Acidic residues" evidence="3">
    <location>
        <begin position="1097"/>
        <end position="1106"/>
    </location>
</feature>
<dbReference type="InterPro" id="IPR007751">
    <property type="entry name" value="DUF676_lipase-like"/>
</dbReference>
<evidence type="ECO:0000313" key="6">
    <source>
        <dbReference type="Proteomes" id="UP000800092"/>
    </source>
</evidence>
<feature type="region of interest" description="Disordered" evidence="3">
    <location>
        <begin position="273"/>
        <end position="296"/>
    </location>
</feature>